<name>A0A8K0X6M8_9PEZI</name>
<evidence type="ECO:0000256" key="1">
    <source>
        <dbReference type="SAM" id="MobiDB-lite"/>
    </source>
</evidence>
<keyword evidence="2" id="KW-0472">Membrane</keyword>
<feature type="chain" id="PRO_5035476707" description="Vacuolar sorting protein Vps3844 C-terminal domain-containing protein" evidence="3">
    <location>
        <begin position="18"/>
        <end position="369"/>
    </location>
</feature>
<dbReference type="AlphaFoldDB" id="A0A8K0X6M8"/>
<dbReference type="EMBL" id="JAGPXD010000002">
    <property type="protein sequence ID" value="KAH7367739.1"/>
    <property type="molecule type" value="Genomic_DNA"/>
</dbReference>
<dbReference type="PANTHER" id="PTHR36853:SF1">
    <property type="entry name" value="DUF3844 DOMAIN-CONTAINING PROTEIN"/>
    <property type="match status" value="1"/>
</dbReference>
<feature type="domain" description="Vacuolar sorting protein Vps3844 C-terminal" evidence="4">
    <location>
        <begin position="267"/>
        <end position="362"/>
    </location>
</feature>
<evidence type="ECO:0000313" key="6">
    <source>
        <dbReference type="Proteomes" id="UP000813385"/>
    </source>
</evidence>
<dbReference type="GO" id="GO:0005783">
    <property type="term" value="C:endoplasmic reticulum"/>
    <property type="evidence" value="ECO:0007669"/>
    <property type="project" value="TreeGrafter"/>
</dbReference>
<dbReference type="Pfam" id="PF12955">
    <property type="entry name" value="Vps3844_C"/>
    <property type="match status" value="1"/>
</dbReference>
<dbReference type="Proteomes" id="UP000813385">
    <property type="component" value="Unassembled WGS sequence"/>
</dbReference>
<reference evidence="5" key="1">
    <citation type="journal article" date="2021" name="Nat. Commun.">
        <title>Genetic determinants of endophytism in the Arabidopsis root mycobiome.</title>
        <authorList>
            <person name="Mesny F."/>
            <person name="Miyauchi S."/>
            <person name="Thiergart T."/>
            <person name="Pickel B."/>
            <person name="Atanasova L."/>
            <person name="Karlsson M."/>
            <person name="Huettel B."/>
            <person name="Barry K.W."/>
            <person name="Haridas S."/>
            <person name="Chen C."/>
            <person name="Bauer D."/>
            <person name="Andreopoulos W."/>
            <person name="Pangilinan J."/>
            <person name="LaButti K."/>
            <person name="Riley R."/>
            <person name="Lipzen A."/>
            <person name="Clum A."/>
            <person name="Drula E."/>
            <person name="Henrissat B."/>
            <person name="Kohler A."/>
            <person name="Grigoriev I.V."/>
            <person name="Martin F.M."/>
            <person name="Hacquard S."/>
        </authorList>
    </citation>
    <scope>NUCLEOTIDE SEQUENCE</scope>
    <source>
        <strain evidence="5">MPI-CAGE-AT-0016</strain>
    </source>
</reference>
<feature type="compositionally biased region" description="Low complexity" evidence="1">
    <location>
        <begin position="239"/>
        <end position="250"/>
    </location>
</feature>
<evidence type="ECO:0000256" key="3">
    <source>
        <dbReference type="SAM" id="SignalP"/>
    </source>
</evidence>
<evidence type="ECO:0000313" key="5">
    <source>
        <dbReference type="EMBL" id="KAH7367739.1"/>
    </source>
</evidence>
<accession>A0A8K0X6M8</accession>
<evidence type="ECO:0000256" key="2">
    <source>
        <dbReference type="SAM" id="Phobius"/>
    </source>
</evidence>
<dbReference type="InterPro" id="IPR053065">
    <property type="entry name" value="Archenteron_Induction-Rel"/>
</dbReference>
<protein>
    <recommendedName>
        <fullName evidence="4">Vacuolar sorting protein Vps3844 C-terminal domain-containing protein</fullName>
    </recommendedName>
</protein>
<keyword evidence="3" id="KW-0732">Signal</keyword>
<keyword evidence="6" id="KW-1185">Reference proteome</keyword>
<keyword evidence="2" id="KW-0812">Transmembrane</keyword>
<gene>
    <name evidence="5" type="ORF">B0T11DRAFT_337055</name>
</gene>
<feature type="signal peptide" evidence="3">
    <location>
        <begin position="1"/>
        <end position="17"/>
    </location>
</feature>
<dbReference type="PANTHER" id="PTHR36853">
    <property type="entry name" value="EXPRESSED PROTEIN"/>
    <property type="match status" value="1"/>
</dbReference>
<organism evidence="5 6">
    <name type="scientific">Plectosphaerella cucumerina</name>
    <dbReference type="NCBI Taxonomy" id="40658"/>
    <lineage>
        <taxon>Eukaryota</taxon>
        <taxon>Fungi</taxon>
        <taxon>Dikarya</taxon>
        <taxon>Ascomycota</taxon>
        <taxon>Pezizomycotina</taxon>
        <taxon>Sordariomycetes</taxon>
        <taxon>Hypocreomycetidae</taxon>
        <taxon>Glomerellales</taxon>
        <taxon>Plectosphaerellaceae</taxon>
        <taxon>Plectosphaerella</taxon>
    </lineage>
</organism>
<sequence>MKFSLGVAAALAGCAAASQPADVYILSQDPSSTEQLDRSVAHLVFLQRLSTDGAVGSLGSLAADDLDVAISSINKFGKQAQTLFSKAAADPSQLLIILEGMTAADSTALGKALDFTKPSFQVADTPSSAAHRSLVQKDLASAGVVQTKCDLERAINPLAEECWSGKSSVAVYDIKKDPLAAITLADNIARLGLLAQSGEMETTLVLIPESTRSSGIDAWSSSPLRRRETEEVMTELDETAPTPEATSAAQPASPFATHIKDSAIPACFSSQSACQTATGNCSGHGSCDNKYPGVKDCFYCNCSKYTAEDPHHWAGATCSRQDVSAPFWLFAGVTLVLLGILSFAVTLLFNVGEEKLPGVIGAGVGKSSK</sequence>
<comment type="caution">
    <text evidence="5">The sequence shown here is derived from an EMBL/GenBank/DDBJ whole genome shotgun (WGS) entry which is preliminary data.</text>
</comment>
<proteinExistence type="predicted"/>
<dbReference type="OrthoDB" id="5583277at2759"/>
<dbReference type="InterPro" id="IPR024382">
    <property type="entry name" value="Vps3844_C"/>
</dbReference>
<feature type="region of interest" description="Disordered" evidence="1">
    <location>
        <begin position="215"/>
        <end position="250"/>
    </location>
</feature>
<evidence type="ECO:0000259" key="4">
    <source>
        <dbReference type="Pfam" id="PF12955"/>
    </source>
</evidence>
<feature type="transmembrane region" description="Helical" evidence="2">
    <location>
        <begin position="327"/>
        <end position="349"/>
    </location>
</feature>
<keyword evidence="2" id="KW-1133">Transmembrane helix</keyword>